<keyword evidence="2" id="KW-0812">Transmembrane</keyword>
<dbReference type="OrthoDB" id="2953893at2759"/>
<feature type="transmembrane region" description="Helical" evidence="2">
    <location>
        <begin position="164"/>
        <end position="186"/>
    </location>
</feature>
<feature type="transmembrane region" description="Helical" evidence="2">
    <location>
        <begin position="53"/>
        <end position="70"/>
    </location>
</feature>
<dbReference type="Proteomes" id="UP000308730">
    <property type="component" value="Unassembled WGS sequence"/>
</dbReference>
<reference evidence="4 5" key="1">
    <citation type="submission" date="2019-02" db="EMBL/GenBank/DDBJ databases">
        <title>Genome sequencing of the rare red list fungi Antrodiella citrinella (Flaviporus citrinellus).</title>
        <authorList>
            <person name="Buettner E."/>
            <person name="Kellner H."/>
        </authorList>
    </citation>
    <scope>NUCLEOTIDE SEQUENCE [LARGE SCALE GENOMIC DNA]</scope>
    <source>
        <strain evidence="4 5">DSM 108506</strain>
    </source>
</reference>
<evidence type="ECO:0000259" key="3">
    <source>
        <dbReference type="Pfam" id="PF20152"/>
    </source>
</evidence>
<keyword evidence="2" id="KW-0472">Membrane</keyword>
<feature type="region of interest" description="Disordered" evidence="1">
    <location>
        <begin position="333"/>
        <end position="356"/>
    </location>
</feature>
<feature type="transmembrane region" description="Helical" evidence="2">
    <location>
        <begin position="207"/>
        <end position="227"/>
    </location>
</feature>
<dbReference type="InterPro" id="IPR045339">
    <property type="entry name" value="DUF6534"/>
</dbReference>
<keyword evidence="2" id="KW-1133">Transmembrane helix</keyword>
<evidence type="ECO:0000313" key="4">
    <source>
        <dbReference type="EMBL" id="THH31585.1"/>
    </source>
</evidence>
<evidence type="ECO:0000256" key="1">
    <source>
        <dbReference type="SAM" id="MobiDB-lite"/>
    </source>
</evidence>
<feature type="transmembrane region" description="Helical" evidence="2">
    <location>
        <begin position="123"/>
        <end position="144"/>
    </location>
</feature>
<proteinExistence type="predicted"/>
<feature type="transmembrane region" description="Helical" evidence="2">
    <location>
        <begin position="90"/>
        <end position="111"/>
    </location>
</feature>
<dbReference type="PANTHER" id="PTHR40465">
    <property type="entry name" value="CHROMOSOME 1, WHOLE GENOME SHOTGUN SEQUENCE"/>
    <property type="match status" value="1"/>
</dbReference>
<dbReference type="PANTHER" id="PTHR40465:SF1">
    <property type="entry name" value="DUF6534 DOMAIN-CONTAINING PROTEIN"/>
    <property type="match status" value="1"/>
</dbReference>
<gene>
    <name evidence="4" type="ORF">EUX98_g2623</name>
</gene>
<evidence type="ECO:0000313" key="5">
    <source>
        <dbReference type="Proteomes" id="UP000308730"/>
    </source>
</evidence>
<keyword evidence="5" id="KW-1185">Reference proteome</keyword>
<feature type="domain" description="DUF6534" evidence="3">
    <location>
        <begin position="170"/>
        <end position="256"/>
    </location>
</feature>
<comment type="caution">
    <text evidence="4">The sequence shown here is derived from an EMBL/GenBank/DDBJ whole genome shotgun (WGS) entry which is preliminary data.</text>
</comment>
<feature type="transmembrane region" description="Helical" evidence="2">
    <location>
        <begin position="23"/>
        <end position="41"/>
    </location>
</feature>
<dbReference type="AlphaFoldDB" id="A0A4S4MZY6"/>
<evidence type="ECO:0000256" key="2">
    <source>
        <dbReference type="SAM" id="Phobius"/>
    </source>
</evidence>
<accession>A0A4S4MZY6</accession>
<name>A0A4S4MZY6_9APHY</name>
<protein>
    <recommendedName>
        <fullName evidence="3">DUF6534 domain-containing protein</fullName>
    </recommendedName>
</protein>
<dbReference type="EMBL" id="SGPM01000043">
    <property type="protein sequence ID" value="THH31585.1"/>
    <property type="molecule type" value="Genomic_DNA"/>
</dbReference>
<dbReference type="Pfam" id="PF20152">
    <property type="entry name" value="DUF6534"/>
    <property type="match status" value="1"/>
</dbReference>
<sequence>MADLPPIPPTIAQLTGPLLLGHLFNWGLFGALTVQVYIYYLSFPNDRRLSKGIVLFTYIIEVLQTVLATRDAFRNFATGWGNMIELNAVGWLWFSVPVLGSMISCLGQVFYAWRISILSRSYVVPSVIMVLSLMQFGTGLYTGAYAHLIGVFSEVQLHEYKTTIVWLGGTAICDIIIATSMMYYLYKSKTGFKQTAALISKFIRVTVETGLVCATFAILDLSLFLAFKTNNYHLAPSIALSKLYSNSLLAVFNARVRIVGGRTPADTTIMDASASTSFRALRTGQSQSTTSPQGVKVFHPKNAGGINVEISQIRNTEYDAEAQIELTDTKLARSSLEELGPEYDSTRSYPKAPNLS</sequence>
<organism evidence="4 5">
    <name type="scientific">Antrodiella citrinella</name>
    <dbReference type="NCBI Taxonomy" id="2447956"/>
    <lineage>
        <taxon>Eukaryota</taxon>
        <taxon>Fungi</taxon>
        <taxon>Dikarya</taxon>
        <taxon>Basidiomycota</taxon>
        <taxon>Agaricomycotina</taxon>
        <taxon>Agaricomycetes</taxon>
        <taxon>Polyporales</taxon>
        <taxon>Steccherinaceae</taxon>
        <taxon>Antrodiella</taxon>
    </lineage>
</organism>